<reference evidence="2" key="1">
    <citation type="journal article" date="2019" name="Int. J. Syst. Evol. Microbiol.">
        <title>The Global Catalogue of Microorganisms (GCM) 10K type strain sequencing project: providing services to taxonomists for standard genome sequencing and annotation.</title>
        <authorList>
            <consortium name="The Broad Institute Genomics Platform"/>
            <consortium name="The Broad Institute Genome Sequencing Center for Infectious Disease"/>
            <person name="Wu L."/>
            <person name="Ma J."/>
        </authorList>
    </citation>
    <scope>NUCLEOTIDE SEQUENCE [LARGE SCALE GENOMIC DNA]</scope>
    <source>
        <strain evidence="2">CGMCC 1.12849</strain>
    </source>
</reference>
<evidence type="ECO:0000313" key="1">
    <source>
        <dbReference type="EMBL" id="MFC4717875.1"/>
    </source>
</evidence>
<dbReference type="EMBL" id="JBHSHE010000083">
    <property type="protein sequence ID" value="MFC4717875.1"/>
    <property type="molecule type" value="Genomic_DNA"/>
</dbReference>
<evidence type="ECO:0000313" key="2">
    <source>
        <dbReference type="Proteomes" id="UP001595884"/>
    </source>
</evidence>
<protein>
    <recommendedName>
        <fullName evidence="3">Toxin-antitoxin system HicB family antitoxin</fullName>
    </recommendedName>
</protein>
<dbReference type="RefSeq" id="WP_346060388.1">
    <property type="nucleotide sequence ID" value="NZ_BAAAVQ010000125.1"/>
</dbReference>
<gene>
    <name evidence="1" type="ORF">ACFO7V_17275</name>
</gene>
<comment type="caution">
    <text evidence="1">The sequence shown here is derived from an EMBL/GenBank/DDBJ whole genome shotgun (WGS) entry which is preliminary data.</text>
</comment>
<dbReference type="InterPro" id="IPR010985">
    <property type="entry name" value="Ribbon_hlx_hlx"/>
</dbReference>
<dbReference type="Proteomes" id="UP001595884">
    <property type="component" value="Unassembled WGS sequence"/>
</dbReference>
<organism evidence="1 2">
    <name type="scientific">Glutamicibacter bergerei</name>
    <dbReference type="NCBI Taxonomy" id="256702"/>
    <lineage>
        <taxon>Bacteria</taxon>
        <taxon>Bacillati</taxon>
        <taxon>Actinomycetota</taxon>
        <taxon>Actinomycetes</taxon>
        <taxon>Micrococcales</taxon>
        <taxon>Micrococcaceae</taxon>
        <taxon>Glutamicibacter</taxon>
    </lineage>
</organism>
<accession>A0ABV9MSW0</accession>
<dbReference type="SUPFAM" id="SSF47598">
    <property type="entry name" value="Ribbon-helix-helix"/>
    <property type="match status" value="1"/>
</dbReference>
<name>A0ABV9MSW0_9MICC</name>
<sequence>MANVTPNRRRQSTDPELEKRIEQFGHEAATVPEPQPIPAMPASASSRATVGFNFKMTPEDHKKLKALCAREERSIQYMLNKIVWPAVESMIGKAERN</sequence>
<proteinExistence type="predicted"/>
<evidence type="ECO:0008006" key="3">
    <source>
        <dbReference type="Google" id="ProtNLM"/>
    </source>
</evidence>
<keyword evidence="2" id="KW-1185">Reference proteome</keyword>